<organism evidence="2 3">
    <name type="scientific">Eucalyptus globulus</name>
    <name type="common">Tasmanian blue gum</name>
    <dbReference type="NCBI Taxonomy" id="34317"/>
    <lineage>
        <taxon>Eukaryota</taxon>
        <taxon>Viridiplantae</taxon>
        <taxon>Streptophyta</taxon>
        <taxon>Embryophyta</taxon>
        <taxon>Tracheophyta</taxon>
        <taxon>Spermatophyta</taxon>
        <taxon>Magnoliopsida</taxon>
        <taxon>eudicotyledons</taxon>
        <taxon>Gunneridae</taxon>
        <taxon>Pentapetalae</taxon>
        <taxon>rosids</taxon>
        <taxon>malvids</taxon>
        <taxon>Myrtales</taxon>
        <taxon>Myrtaceae</taxon>
        <taxon>Myrtoideae</taxon>
        <taxon>Eucalypteae</taxon>
        <taxon>Eucalyptus</taxon>
    </lineage>
</organism>
<name>A0ABD3LAM5_EUCGL</name>
<dbReference type="EMBL" id="JBJKBG010000002">
    <property type="protein sequence ID" value="KAL3748839.1"/>
    <property type="molecule type" value="Genomic_DNA"/>
</dbReference>
<evidence type="ECO:0000256" key="1">
    <source>
        <dbReference type="SAM" id="MobiDB-lite"/>
    </source>
</evidence>
<accession>A0ABD3LAM5</accession>
<evidence type="ECO:0000313" key="2">
    <source>
        <dbReference type="EMBL" id="KAL3748839.1"/>
    </source>
</evidence>
<reference evidence="2 3" key="1">
    <citation type="submission" date="2024-11" db="EMBL/GenBank/DDBJ databases">
        <title>Chromosome-level genome assembly of Eucalyptus globulus Labill. provides insights into its genome evolution.</title>
        <authorList>
            <person name="Li X."/>
        </authorList>
    </citation>
    <scope>NUCLEOTIDE SEQUENCE [LARGE SCALE GENOMIC DNA]</scope>
    <source>
        <strain evidence="2">CL2024</strain>
        <tissue evidence="2">Fresh tender leaves</tissue>
    </source>
</reference>
<comment type="caution">
    <text evidence="2">The sequence shown here is derived from an EMBL/GenBank/DDBJ whole genome shotgun (WGS) entry which is preliminary data.</text>
</comment>
<feature type="region of interest" description="Disordered" evidence="1">
    <location>
        <begin position="97"/>
        <end position="116"/>
    </location>
</feature>
<proteinExistence type="predicted"/>
<sequence length="116" mass="13527">MSRNLLRSFSLRCQWNRPIIFFPSSVINRVRFYSHDEQNKTQDQELDASHDADDVGREELKTRILKFYDDGNMEAIPSILEEILKRKLAGKNDESLLDQLPSNVRREDLEGGEDSD</sequence>
<gene>
    <name evidence="2" type="ORF">ACJRO7_009992</name>
</gene>
<evidence type="ECO:0000313" key="3">
    <source>
        <dbReference type="Proteomes" id="UP001634007"/>
    </source>
</evidence>
<dbReference type="Proteomes" id="UP001634007">
    <property type="component" value="Unassembled WGS sequence"/>
</dbReference>
<dbReference type="AlphaFoldDB" id="A0ABD3LAM5"/>
<keyword evidence="3" id="KW-1185">Reference proteome</keyword>
<protein>
    <submittedName>
        <fullName evidence="2">Uncharacterized protein</fullName>
    </submittedName>
</protein>